<gene>
    <name evidence="2" type="ORF">V6243_05875</name>
</gene>
<organism evidence="2 3">
    <name type="scientific">Cobetia marina</name>
    <name type="common">Deleya marina</name>
    <dbReference type="NCBI Taxonomy" id="28258"/>
    <lineage>
        <taxon>Bacteria</taxon>
        <taxon>Pseudomonadati</taxon>
        <taxon>Pseudomonadota</taxon>
        <taxon>Gammaproteobacteria</taxon>
        <taxon>Oceanospirillales</taxon>
        <taxon>Halomonadaceae</taxon>
        <taxon>Cobetia</taxon>
    </lineage>
</organism>
<dbReference type="EMBL" id="JBAKAP010000005">
    <property type="protein sequence ID" value="MEL0616355.1"/>
    <property type="molecule type" value="Genomic_DNA"/>
</dbReference>
<dbReference type="Proteomes" id="UP001378242">
    <property type="component" value="Unassembled WGS sequence"/>
</dbReference>
<keyword evidence="3" id="KW-1185">Reference proteome</keyword>
<feature type="region of interest" description="Disordered" evidence="1">
    <location>
        <begin position="1"/>
        <end position="24"/>
    </location>
</feature>
<comment type="caution">
    <text evidence="2">The sequence shown here is derived from an EMBL/GenBank/DDBJ whole genome shotgun (WGS) entry which is preliminary data.</text>
</comment>
<proteinExistence type="predicted"/>
<protein>
    <submittedName>
        <fullName evidence="2">Uncharacterized protein</fullName>
    </submittedName>
</protein>
<accession>A0ABU9GDP9</accession>
<dbReference type="RefSeq" id="WP_341542084.1">
    <property type="nucleotide sequence ID" value="NZ_JBAKAP010000005.1"/>
</dbReference>
<sequence length="777" mass="85617">MNISSATETHGEDSTRLNANGADASSDPADQLFYLTGTNTILMVPREAMPDFNTEMSTLEALVEAQQSATAELKQWQDRYIAYVQSNYFKPNERSNIEDAGGVGNKEAVGMQVLQAKVKLNQANRRLNEVIDSLSSLDSKTNNIVELIALQRRGAKSSSAGFRMGYVRSEKISSEWNRYSLSPSGHEDIVDSAGQVDWVTLRDQIQSLSNKLDGKEPWIDEWLALEDQEKELYQWSQATNVNLQVGSENGTNGEHDLGSIKVELTNEAQLMRWAYGAGGISVTSAPYEQSGTIKSSGHAELMLAQAKSELHCYEPPGGYMMAFQLPMRESASSDGDTSDKSNASKSTQLIDLGMIRSHLIVIAEGGVGASIAAELNIEADLSKANGRTVGTRGTLDTQALPGMQRLDMSTSEEEDDAGNQVRAFVGAEMSCTVSGQVEWKNPEVNEFRPFAKLAPALTAQVGGGFEGGLEISYTAGKFKFMAKAGFCWGVGAKGKVAGEIDKGLLLEFIKWVAYQLRHVNYQRLGFISDGAFQTISNIIYTVILTGEKIEDLLADTAAAVAIQAGKKYQEIKDGIDNGLERGNLTARINNDPDILKYATPEAKGAILYLLSDSNVMDYGDPRNYTSDLDLIRLGELPNRKRAIIKVFEWVQSKAEFDCVMQRVKAHIIVEEILTIQEKKSRKAEGEARIYGFLNRGESDRNTWHESYLTTSDYDNDLRRIYRDLPSTAPKGDRLVKNNVQEYFSQLRQGVAPDFYKPCNNNTEINCLPSNSEIASIA</sequence>
<evidence type="ECO:0000313" key="3">
    <source>
        <dbReference type="Proteomes" id="UP001378242"/>
    </source>
</evidence>
<evidence type="ECO:0000256" key="1">
    <source>
        <dbReference type="SAM" id="MobiDB-lite"/>
    </source>
</evidence>
<reference evidence="2 3" key="1">
    <citation type="submission" date="2024-02" db="EMBL/GenBank/DDBJ databases">
        <title>Bacteria isolated from the canopy kelp, Nereocystis luetkeana.</title>
        <authorList>
            <person name="Pfister C.A."/>
            <person name="Younker I.T."/>
            <person name="Light S.H."/>
        </authorList>
    </citation>
    <scope>NUCLEOTIDE SEQUENCE [LARGE SCALE GENOMIC DNA]</scope>
    <source>
        <strain evidence="2 3">TI.5.07</strain>
    </source>
</reference>
<evidence type="ECO:0000313" key="2">
    <source>
        <dbReference type="EMBL" id="MEL0616355.1"/>
    </source>
</evidence>
<name>A0ABU9GDP9_COBMA</name>